<feature type="compositionally biased region" description="Basic and acidic residues" evidence="1">
    <location>
        <begin position="36"/>
        <end position="50"/>
    </location>
</feature>
<evidence type="ECO:0000313" key="3">
    <source>
        <dbReference type="Proteomes" id="UP000070224"/>
    </source>
</evidence>
<protein>
    <submittedName>
        <fullName evidence="2">Uncharacterized protein</fullName>
    </submittedName>
</protein>
<evidence type="ECO:0000313" key="2">
    <source>
        <dbReference type="EMBL" id="KXB72957.1"/>
    </source>
</evidence>
<organism evidence="2 3">
    <name type="scientific">Porphyromonas somerae</name>
    <dbReference type="NCBI Taxonomy" id="322095"/>
    <lineage>
        <taxon>Bacteria</taxon>
        <taxon>Pseudomonadati</taxon>
        <taxon>Bacteroidota</taxon>
        <taxon>Bacteroidia</taxon>
        <taxon>Bacteroidales</taxon>
        <taxon>Porphyromonadaceae</taxon>
        <taxon>Porphyromonas</taxon>
    </lineage>
</organism>
<proteinExistence type="predicted"/>
<dbReference type="EMBL" id="LSDK01000150">
    <property type="protein sequence ID" value="KXB72957.1"/>
    <property type="molecule type" value="Genomic_DNA"/>
</dbReference>
<dbReference type="Proteomes" id="UP000070224">
    <property type="component" value="Unassembled WGS sequence"/>
</dbReference>
<evidence type="ECO:0000256" key="1">
    <source>
        <dbReference type="SAM" id="MobiDB-lite"/>
    </source>
</evidence>
<comment type="caution">
    <text evidence="2">The sequence shown here is derived from an EMBL/GenBank/DDBJ whole genome shotgun (WGS) entry which is preliminary data.</text>
</comment>
<name>A0A134AZ44_9PORP</name>
<dbReference type="PATRIC" id="fig|322095.3.peg.2126"/>
<sequence>MRELKLSSLSLRIEQSRSHPSRVRELKPPNGHATRTPRESHPSRVRELKRTKQKIQSSLARVAPLPGA</sequence>
<feature type="region of interest" description="Disordered" evidence="1">
    <location>
        <begin position="1"/>
        <end position="68"/>
    </location>
</feature>
<accession>A0A134AZ44</accession>
<feature type="compositionally biased region" description="Basic and acidic residues" evidence="1">
    <location>
        <begin position="14"/>
        <end position="27"/>
    </location>
</feature>
<gene>
    <name evidence="2" type="ORF">HMPREF3185_02150</name>
</gene>
<keyword evidence="3" id="KW-1185">Reference proteome</keyword>
<reference evidence="3" key="1">
    <citation type="submission" date="2016-01" db="EMBL/GenBank/DDBJ databases">
        <authorList>
            <person name="Mitreva M."/>
            <person name="Pepin K.H."/>
            <person name="Mihindukulasuriya K.A."/>
            <person name="Fulton R."/>
            <person name="Fronick C."/>
            <person name="O'Laughlin M."/>
            <person name="Miner T."/>
            <person name="Herter B."/>
            <person name="Rosa B.A."/>
            <person name="Cordes M."/>
            <person name="Tomlinson C."/>
            <person name="Wollam A."/>
            <person name="Palsikar V.B."/>
            <person name="Mardis E.R."/>
            <person name="Wilson R.K."/>
        </authorList>
    </citation>
    <scope>NUCLEOTIDE SEQUENCE [LARGE SCALE GENOMIC DNA]</scope>
    <source>
        <strain evidence="3">KA00683</strain>
    </source>
</reference>
<dbReference type="AlphaFoldDB" id="A0A134AZ44"/>